<protein>
    <submittedName>
        <fullName evidence="2">Uncharacterized protein</fullName>
    </submittedName>
</protein>
<dbReference type="EMBL" id="BNBF01000028">
    <property type="protein sequence ID" value="GHG71132.1"/>
    <property type="molecule type" value="Genomic_DNA"/>
</dbReference>
<gene>
    <name evidence="2" type="ORF">GCM10018980_66150</name>
</gene>
<feature type="compositionally biased region" description="Basic and acidic residues" evidence="1">
    <location>
        <begin position="36"/>
        <end position="49"/>
    </location>
</feature>
<feature type="compositionally biased region" description="Gly residues" evidence="1">
    <location>
        <begin position="82"/>
        <end position="92"/>
    </location>
</feature>
<dbReference type="AlphaFoldDB" id="A0A919KFJ2"/>
<proteinExistence type="predicted"/>
<feature type="compositionally biased region" description="Low complexity" evidence="1">
    <location>
        <begin position="26"/>
        <end position="35"/>
    </location>
</feature>
<dbReference type="Proteomes" id="UP000619355">
    <property type="component" value="Unassembled WGS sequence"/>
</dbReference>
<reference evidence="3" key="1">
    <citation type="journal article" date="2019" name="Int. J. Syst. Evol. Microbiol.">
        <title>The Global Catalogue of Microorganisms (GCM) 10K type strain sequencing project: providing services to taxonomists for standard genome sequencing and annotation.</title>
        <authorList>
            <consortium name="The Broad Institute Genomics Platform"/>
            <consortium name="The Broad Institute Genome Sequencing Center for Infectious Disease"/>
            <person name="Wu L."/>
            <person name="Ma J."/>
        </authorList>
    </citation>
    <scope>NUCLEOTIDE SEQUENCE [LARGE SCALE GENOMIC DNA]</scope>
    <source>
        <strain evidence="3">JCM 4253</strain>
    </source>
</reference>
<comment type="caution">
    <text evidence="2">The sequence shown here is derived from an EMBL/GenBank/DDBJ whole genome shotgun (WGS) entry which is preliminary data.</text>
</comment>
<organism evidence="2 3">
    <name type="scientific">Streptomyces capoamus</name>
    <dbReference type="NCBI Taxonomy" id="68183"/>
    <lineage>
        <taxon>Bacteria</taxon>
        <taxon>Bacillati</taxon>
        <taxon>Actinomycetota</taxon>
        <taxon>Actinomycetes</taxon>
        <taxon>Kitasatosporales</taxon>
        <taxon>Streptomycetaceae</taxon>
        <taxon>Streptomyces</taxon>
    </lineage>
</organism>
<feature type="region of interest" description="Disordered" evidence="1">
    <location>
        <begin position="26"/>
        <end position="92"/>
    </location>
</feature>
<evidence type="ECO:0000313" key="3">
    <source>
        <dbReference type="Proteomes" id="UP000619355"/>
    </source>
</evidence>
<keyword evidence="3" id="KW-1185">Reference proteome</keyword>
<name>A0A919KFJ2_9ACTN</name>
<accession>A0A919KFJ2</accession>
<evidence type="ECO:0000313" key="2">
    <source>
        <dbReference type="EMBL" id="GHG71132.1"/>
    </source>
</evidence>
<evidence type="ECO:0000256" key="1">
    <source>
        <dbReference type="SAM" id="MobiDB-lite"/>
    </source>
</evidence>
<sequence>MEPPLPPVPHPHLGAVQPDALSARLAAPGADPAQAAREDGAGRTLREAAHACSPGANGAVIRSLPHKGAAGAPAGRRKVGESGEGTSEGGTG</sequence>